<keyword evidence="2" id="KW-1185">Reference proteome</keyword>
<reference evidence="1 2" key="1">
    <citation type="submission" date="2017-11" db="EMBL/GenBank/DDBJ databases">
        <title>Rhodohalobacter 15182 sp. nov., isolated from a salt lake.</title>
        <authorList>
            <person name="Han S."/>
        </authorList>
    </citation>
    <scope>NUCLEOTIDE SEQUENCE [LARGE SCALE GENOMIC DNA]</scope>
    <source>
        <strain evidence="1 2">15182</strain>
    </source>
</reference>
<proteinExistence type="predicted"/>
<accession>A0A2N0VGZ0</accession>
<comment type="caution">
    <text evidence="1">The sequence shown here is derived from an EMBL/GenBank/DDBJ whole genome shotgun (WGS) entry which is preliminary data.</text>
</comment>
<dbReference type="EMBL" id="PISP01000002">
    <property type="protein sequence ID" value="PKD43466.1"/>
    <property type="molecule type" value="Genomic_DNA"/>
</dbReference>
<gene>
    <name evidence="1" type="ORF">CWD77_07800</name>
</gene>
<evidence type="ECO:0000313" key="1">
    <source>
        <dbReference type="EMBL" id="PKD43466.1"/>
    </source>
</evidence>
<protein>
    <submittedName>
        <fullName evidence="1">Uncharacterized protein</fullName>
    </submittedName>
</protein>
<name>A0A2N0VGZ0_9BACT</name>
<organism evidence="1 2">
    <name type="scientific">Rhodohalobacter barkolensis</name>
    <dbReference type="NCBI Taxonomy" id="2053187"/>
    <lineage>
        <taxon>Bacteria</taxon>
        <taxon>Pseudomonadati</taxon>
        <taxon>Balneolota</taxon>
        <taxon>Balneolia</taxon>
        <taxon>Balneolales</taxon>
        <taxon>Balneolaceae</taxon>
        <taxon>Rhodohalobacter</taxon>
    </lineage>
</organism>
<dbReference type="RefSeq" id="WP_101073007.1">
    <property type="nucleotide sequence ID" value="NZ_PISP01000002.1"/>
</dbReference>
<dbReference type="OrthoDB" id="9901196at2"/>
<dbReference type="AlphaFoldDB" id="A0A2N0VGZ0"/>
<evidence type="ECO:0000313" key="2">
    <source>
        <dbReference type="Proteomes" id="UP000233398"/>
    </source>
</evidence>
<dbReference type="Proteomes" id="UP000233398">
    <property type="component" value="Unassembled WGS sequence"/>
</dbReference>
<sequence length="129" mass="15243">MKESFADFINRTRKGKKRVVKTKDISRKANVYFEIESMTTMQQENNPEKYFIIERLRRTKIEGKLANPKDANKIVVEYRIGYYIVGKNGRMDGKWTWGQYTPMIPINDFWGLINKAKEEGTILDEDLNQ</sequence>